<dbReference type="SUPFAM" id="SSF56935">
    <property type="entry name" value="Porins"/>
    <property type="match status" value="1"/>
</dbReference>
<dbReference type="InterPro" id="IPR000531">
    <property type="entry name" value="Beta-barrel_TonB"/>
</dbReference>
<organism evidence="17 18">
    <name type="scientific">Sphingomonas parapaucimobilis NBRC 15100</name>
    <dbReference type="NCBI Taxonomy" id="1219049"/>
    <lineage>
        <taxon>Bacteria</taxon>
        <taxon>Pseudomonadati</taxon>
        <taxon>Pseudomonadota</taxon>
        <taxon>Alphaproteobacteria</taxon>
        <taxon>Sphingomonadales</taxon>
        <taxon>Sphingomonadaceae</taxon>
        <taxon>Sphingomonas</taxon>
    </lineage>
</organism>
<gene>
    <name evidence="17" type="ORF">SP5_013_00080</name>
</gene>
<keyword evidence="17" id="KW-0675">Receptor</keyword>
<name>A0A0A1W401_9SPHN</name>
<keyword evidence="6" id="KW-0408">Iron</keyword>
<dbReference type="Gene3D" id="2.40.170.20">
    <property type="entry name" value="TonB-dependent receptor, beta-barrel domain"/>
    <property type="match status" value="2"/>
</dbReference>
<evidence type="ECO:0000259" key="16">
    <source>
        <dbReference type="Pfam" id="PF07715"/>
    </source>
</evidence>
<reference evidence="17 18" key="1">
    <citation type="submission" date="2014-11" db="EMBL/GenBank/DDBJ databases">
        <title>Whole genome shotgun sequence of Sphingomonas parapaucimobilis NBRC 15100.</title>
        <authorList>
            <person name="Katano-Makiyama Y."/>
            <person name="Hosoyama A."/>
            <person name="Hashimoto M."/>
            <person name="Hosoyama Y."/>
            <person name="Noguchi M."/>
            <person name="Numata M."/>
            <person name="Tsuchikane K."/>
            <person name="Hirakata S."/>
            <person name="Uohara A."/>
            <person name="Shimodaira J."/>
            <person name="Ohji S."/>
            <person name="Ichikawa N."/>
            <person name="Kimura A."/>
            <person name="Yamazoe A."/>
            <person name="Fujita N."/>
        </authorList>
    </citation>
    <scope>NUCLEOTIDE SEQUENCE [LARGE SCALE GENOMIC DNA]</scope>
    <source>
        <strain evidence="17 18">NBRC 15100</strain>
    </source>
</reference>
<evidence type="ECO:0000256" key="6">
    <source>
        <dbReference type="ARBA" id="ARBA00023004"/>
    </source>
</evidence>
<evidence type="ECO:0000256" key="10">
    <source>
        <dbReference type="ARBA" id="ARBA00023237"/>
    </source>
</evidence>
<keyword evidence="14" id="KW-0732">Signal</keyword>
<evidence type="ECO:0000256" key="3">
    <source>
        <dbReference type="ARBA" id="ARBA00022452"/>
    </source>
</evidence>
<evidence type="ECO:0000256" key="9">
    <source>
        <dbReference type="ARBA" id="ARBA00023136"/>
    </source>
</evidence>
<keyword evidence="2 11" id="KW-0813">Transport</keyword>
<comment type="subcellular location">
    <subcellularLocation>
        <location evidence="1 11">Cell outer membrane</location>
        <topology evidence="1 11">Multi-pass membrane protein</topology>
    </subcellularLocation>
</comment>
<dbReference type="InterPro" id="IPR039426">
    <property type="entry name" value="TonB-dep_rcpt-like"/>
</dbReference>
<evidence type="ECO:0000256" key="12">
    <source>
        <dbReference type="RuleBase" id="RU003357"/>
    </source>
</evidence>
<keyword evidence="9 11" id="KW-0472">Membrane</keyword>
<comment type="similarity">
    <text evidence="11 12">Belongs to the TonB-dependent receptor family.</text>
</comment>
<dbReference type="PANTHER" id="PTHR32552">
    <property type="entry name" value="FERRICHROME IRON RECEPTOR-RELATED"/>
    <property type="match status" value="1"/>
</dbReference>
<dbReference type="GO" id="GO:0009279">
    <property type="term" value="C:cell outer membrane"/>
    <property type="evidence" value="ECO:0007669"/>
    <property type="project" value="UniProtKB-SubCell"/>
</dbReference>
<keyword evidence="7" id="KW-0406">Ion transport</keyword>
<protein>
    <submittedName>
        <fullName evidence="17">Putative TonB-dependent receptor</fullName>
    </submittedName>
</protein>
<feature type="region of interest" description="Disordered" evidence="13">
    <location>
        <begin position="228"/>
        <end position="252"/>
    </location>
</feature>
<feature type="compositionally biased region" description="Polar residues" evidence="13">
    <location>
        <begin position="229"/>
        <end position="245"/>
    </location>
</feature>
<evidence type="ECO:0000256" key="4">
    <source>
        <dbReference type="ARBA" id="ARBA00022496"/>
    </source>
</evidence>
<evidence type="ECO:0000256" key="5">
    <source>
        <dbReference type="ARBA" id="ARBA00022692"/>
    </source>
</evidence>
<keyword evidence="5 11" id="KW-0812">Transmembrane</keyword>
<evidence type="ECO:0000256" key="7">
    <source>
        <dbReference type="ARBA" id="ARBA00023065"/>
    </source>
</evidence>
<evidence type="ECO:0000256" key="2">
    <source>
        <dbReference type="ARBA" id="ARBA00022448"/>
    </source>
</evidence>
<feature type="chain" id="PRO_5001993414" evidence="14">
    <location>
        <begin position="26"/>
        <end position="810"/>
    </location>
</feature>
<feature type="domain" description="TonB-dependent receptor-like beta-barrel" evidence="15">
    <location>
        <begin position="200"/>
        <end position="772"/>
    </location>
</feature>
<dbReference type="AlphaFoldDB" id="A0A0A1W401"/>
<proteinExistence type="inferred from homology"/>
<accession>A0A0A1W401</accession>
<dbReference type="Proteomes" id="UP000032305">
    <property type="component" value="Unassembled WGS sequence"/>
</dbReference>
<keyword evidence="18" id="KW-1185">Reference proteome</keyword>
<dbReference type="InterPro" id="IPR036942">
    <property type="entry name" value="Beta-barrel_TonB_sf"/>
</dbReference>
<feature type="domain" description="TonB-dependent receptor plug" evidence="16">
    <location>
        <begin position="58"/>
        <end position="164"/>
    </location>
</feature>
<evidence type="ECO:0000313" key="17">
    <source>
        <dbReference type="EMBL" id="GAL99815.1"/>
    </source>
</evidence>
<dbReference type="PROSITE" id="PS52016">
    <property type="entry name" value="TONB_DEPENDENT_REC_3"/>
    <property type="match status" value="1"/>
</dbReference>
<keyword evidence="8 12" id="KW-0798">TonB box</keyword>
<dbReference type="OrthoDB" id="7313036at2"/>
<dbReference type="RefSeq" id="WP_052811381.1">
    <property type="nucleotide sequence ID" value="NZ_BBPI01000013.1"/>
</dbReference>
<evidence type="ECO:0000256" key="11">
    <source>
        <dbReference type="PROSITE-ProRule" id="PRU01360"/>
    </source>
</evidence>
<dbReference type="PANTHER" id="PTHR32552:SF81">
    <property type="entry name" value="TONB-DEPENDENT OUTER MEMBRANE RECEPTOR"/>
    <property type="match status" value="1"/>
</dbReference>
<comment type="caution">
    <text evidence="17">The sequence shown here is derived from an EMBL/GenBank/DDBJ whole genome shotgun (WGS) entry which is preliminary data.</text>
</comment>
<evidence type="ECO:0000259" key="15">
    <source>
        <dbReference type="Pfam" id="PF00593"/>
    </source>
</evidence>
<evidence type="ECO:0000256" key="1">
    <source>
        <dbReference type="ARBA" id="ARBA00004571"/>
    </source>
</evidence>
<dbReference type="eggNOG" id="COG4773">
    <property type="taxonomic scope" value="Bacteria"/>
</dbReference>
<evidence type="ECO:0000313" key="18">
    <source>
        <dbReference type="Proteomes" id="UP000032305"/>
    </source>
</evidence>
<dbReference type="GO" id="GO:0006826">
    <property type="term" value="P:iron ion transport"/>
    <property type="evidence" value="ECO:0007669"/>
    <property type="project" value="UniProtKB-KW"/>
</dbReference>
<sequence>MNSTIGRISAAVLLAGLSQAAFIQAATAQAMVQPQQDARDADDNPDVIVTAQKREQRIEDVPVTVTAVTGARMADLGVNSLSEVAQYIPGLQIQEQSANNPGFVIRGITSDSGSAQQGARVTLYYNGVDISRTRGAYQDLYDIERIEVVKGPQATLFGTAAAVGAISIISAKPRAGTEGGILASYGNFNRTQVSGYLNAGNDTLAGRIAFAYKYRDGYVRNIAGDPKVANQNQGRIDQDDLNGQDQRGVRGSLRWTPNSSLTADLVLTYDGQRNPGTAFKSRVFAPTGGQTGDYGYAELSGSPLSAEVLGKRKLGLTRNVYDANLTVAVDVAPGITFTTVNGYRRFDALEIFDADGGPAWYLEFAEDARGDQWSHESRFAFDGTHYRAAFGWNAFFENGQQRVPFSTEEGTYLACSVTPLFAPVRQLLNGAGLPTGTACVAANGSIPATRATALLSRGAAMVLPYSASFANYGRNNTYSVFADATWLPTPALELTAGARVLIEDRKSGYSNVMPDSRLLAGAGVFTSLLGAANTKGQLFEAQRSYAAILPRFNALYRLSDDVNLYATVSKGRRSPVVQLDAQRIVPLSVANSGAIPRLQIIPAENVWNYEGGIKGRVGPFSGAASVFYQRYKGFQVSVYENGLAVTRSAGSANNLGVELEANVAVHRWLSLFGTFAYIDGGIGDDPSNGVFAGNRFRLQPDTTASGGANVRIPLGTSATFYATPSATYRSKVYFELPNSEAISQGGYTLVNLRAGVEFGDQGRFHVGGFARNLTNKRYLIDAGNTGGTFGTPTYIAGEPRFYGVELGARF</sequence>
<evidence type="ECO:0000256" key="8">
    <source>
        <dbReference type="ARBA" id="ARBA00023077"/>
    </source>
</evidence>
<dbReference type="Pfam" id="PF07715">
    <property type="entry name" value="Plug"/>
    <property type="match status" value="1"/>
</dbReference>
<dbReference type="Pfam" id="PF00593">
    <property type="entry name" value="TonB_dep_Rec_b-barrel"/>
    <property type="match status" value="1"/>
</dbReference>
<keyword evidence="4" id="KW-0410">Iron transport</keyword>
<evidence type="ECO:0000256" key="13">
    <source>
        <dbReference type="SAM" id="MobiDB-lite"/>
    </source>
</evidence>
<evidence type="ECO:0000256" key="14">
    <source>
        <dbReference type="SAM" id="SignalP"/>
    </source>
</evidence>
<dbReference type="EMBL" id="BBPI01000013">
    <property type="protein sequence ID" value="GAL99815.1"/>
    <property type="molecule type" value="Genomic_DNA"/>
</dbReference>
<keyword evidence="3 11" id="KW-1134">Transmembrane beta strand</keyword>
<keyword evidence="10 11" id="KW-0998">Cell outer membrane</keyword>
<dbReference type="InterPro" id="IPR012910">
    <property type="entry name" value="Plug_dom"/>
</dbReference>
<feature type="signal peptide" evidence="14">
    <location>
        <begin position="1"/>
        <end position="25"/>
    </location>
</feature>